<dbReference type="InterPro" id="IPR018931">
    <property type="entry name" value="DUF2520"/>
</dbReference>
<dbReference type="EMBL" id="AAPI01000004">
    <property type="protein sequence ID" value="EAS46957.1"/>
    <property type="molecule type" value="Genomic_DNA"/>
</dbReference>
<evidence type="ECO:0000313" key="5">
    <source>
        <dbReference type="Proteomes" id="UP000005555"/>
    </source>
</evidence>
<dbReference type="AlphaFoldDB" id="Q1YRT8"/>
<dbReference type="OrthoDB" id="8650434at2"/>
<gene>
    <name evidence="4" type="ORF">GB2207_04992</name>
</gene>
<dbReference type="Gene3D" id="1.10.1040.20">
    <property type="entry name" value="ProC-like, C-terminal domain"/>
    <property type="match status" value="1"/>
</dbReference>
<dbReference type="InterPro" id="IPR037108">
    <property type="entry name" value="TM1727-like_C_sf"/>
</dbReference>
<dbReference type="Pfam" id="PF10727">
    <property type="entry name" value="Rossmann-like"/>
    <property type="match status" value="1"/>
</dbReference>
<evidence type="ECO:0000313" key="4">
    <source>
        <dbReference type="EMBL" id="EAS46957.1"/>
    </source>
</evidence>
<reference evidence="4 5" key="1">
    <citation type="submission" date="2006-03" db="EMBL/GenBank/DDBJ databases">
        <authorList>
            <person name="Giovannoni S.J."/>
            <person name="Cho J.-C."/>
            <person name="Ferriera S."/>
            <person name="Johnson J."/>
            <person name="Kravitz S."/>
            <person name="Halpern A."/>
            <person name="Remington K."/>
            <person name="Beeson K."/>
            <person name="Tran B."/>
            <person name="Rogers Y.-H."/>
            <person name="Friedman R."/>
            <person name="Venter J.C."/>
        </authorList>
    </citation>
    <scope>NUCLEOTIDE SEQUENCE [LARGE SCALE GENOMIC DNA]</scope>
    <source>
        <strain evidence="4 5">HTCC2207</strain>
    </source>
</reference>
<dbReference type="SUPFAM" id="SSF51735">
    <property type="entry name" value="NAD(P)-binding Rossmann-fold domains"/>
    <property type="match status" value="1"/>
</dbReference>
<evidence type="ECO:0008006" key="6">
    <source>
        <dbReference type="Google" id="ProtNLM"/>
    </source>
</evidence>
<dbReference type="eggNOG" id="COG5495">
    <property type="taxonomic scope" value="Bacteria"/>
</dbReference>
<dbReference type="HOGENOM" id="CLU_055635_1_0_6"/>
<proteinExistence type="predicted"/>
<name>Q1YRT8_9GAMM</name>
<dbReference type="STRING" id="314287.GB2207_04992"/>
<organism evidence="4 5">
    <name type="scientific">gamma proteobacterium HTCC2207</name>
    <dbReference type="NCBI Taxonomy" id="314287"/>
    <lineage>
        <taxon>Bacteria</taxon>
        <taxon>Pseudomonadati</taxon>
        <taxon>Pseudomonadota</taxon>
        <taxon>Gammaproteobacteria</taxon>
        <taxon>Cellvibrionales</taxon>
        <taxon>Porticoccaceae</taxon>
        <taxon>SAR92 clade</taxon>
    </lineage>
</organism>
<feature type="domain" description="Putative oxidoreductase/dehydrogenase Rossmann-like" evidence="2">
    <location>
        <begin position="6"/>
        <end position="130"/>
    </location>
</feature>
<dbReference type="PANTHER" id="PTHR40459">
    <property type="entry name" value="CONSERVED HYPOTHETICAL ALANINE AND LEUCINE RICH PROTEIN"/>
    <property type="match status" value="1"/>
</dbReference>
<dbReference type="InterPro" id="IPR019665">
    <property type="entry name" value="OxRdtase/DH_put_Rossmann_dom"/>
</dbReference>
<feature type="domain" description="DUF2520" evidence="3">
    <location>
        <begin position="148"/>
        <end position="273"/>
    </location>
</feature>
<evidence type="ECO:0000259" key="3">
    <source>
        <dbReference type="Pfam" id="PF10728"/>
    </source>
</evidence>
<evidence type="ECO:0000259" key="2">
    <source>
        <dbReference type="Pfam" id="PF10727"/>
    </source>
</evidence>
<dbReference type="Gene3D" id="3.40.50.720">
    <property type="entry name" value="NAD(P)-binding Rossmann-like Domain"/>
    <property type="match status" value="1"/>
</dbReference>
<dbReference type="InterPro" id="IPR036291">
    <property type="entry name" value="NAD(P)-bd_dom_sf"/>
</dbReference>
<accession>Q1YRT8</accession>
<dbReference type="PANTHER" id="PTHR40459:SF1">
    <property type="entry name" value="CONSERVED HYPOTHETICAL ALANINE AND LEUCINE RICH PROTEIN"/>
    <property type="match status" value="1"/>
</dbReference>
<dbReference type="SUPFAM" id="SSF48179">
    <property type="entry name" value="6-phosphogluconate dehydrogenase C-terminal domain-like"/>
    <property type="match status" value="1"/>
</dbReference>
<comment type="caution">
    <text evidence="4">The sequence shown here is derived from an EMBL/GenBank/DDBJ whole genome shotgun (WGS) entry which is preliminary data.</text>
</comment>
<keyword evidence="5" id="KW-1185">Reference proteome</keyword>
<dbReference type="GO" id="GO:0016491">
    <property type="term" value="F:oxidoreductase activity"/>
    <property type="evidence" value="ECO:0007669"/>
    <property type="project" value="UniProtKB-KW"/>
</dbReference>
<dbReference type="Proteomes" id="UP000005555">
    <property type="component" value="Unassembled WGS sequence"/>
</dbReference>
<evidence type="ECO:0000256" key="1">
    <source>
        <dbReference type="ARBA" id="ARBA00023002"/>
    </source>
</evidence>
<protein>
    <recommendedName>
        <fullName evidence="6">DUF2520 domain-containing protein</fullName>
    </recommendedName>
</protein>
<sequence length="304" mass="32435">MNTPALATTHLTISCIGAGRLGTTLCRLLLEQQSDISISIRQVLNNSLESSLKAVEFIGGGKAIKDSERLKSADLWLISTPDDAIQEVSEALAQSGVLTPGNIVFHCSGSLSSKIIRLPDDQCYRASVHPIHSFANPEKSIATFAGSSCAVEGNDQAVKVLNSLFSAIGGNCFPLRSDKKGLYHAATVMACNNLVSLLAISKQMLTEANIDPAQQEQILNPLIRQTVDNYLTNADPAASLTGPISRGDQSTVETHLDALSSEPQWRDAYAALGSVAVGLARQQGFATDEELRKITDLLTRATDD</sequence>
<dbReference type="Pfam" id="PF10728">
    <property type="entry name" value="DUF2520"/>
    <property type="match status" value="1"/>
</dbReference>
<keyword evidence="1" id="KW-0560">Oxidoreductase</keyword>
<dbReference type="InterPro" id="IPR008927">
    <property type="entry name" value="6-PGluconate_DH-like_C_sf"/>
</dbReference>